<feature type="binding site" evidence="11">
    <location>
        <position position="295"/>
    </location>
    <ligand>
        <name>L-glutamine</name>
        <dbReference type="ChEBI" id="CHEBI:58359"/>
    </ligand>
</feature>
<feature type="region of interest" description="CPSase" evidence="11">
    <location>
        <begin position="1"/>
        <end position="177"/>
    </location>
</feature>
<evidence type="ECO:0000259" key="12">
    <source>
        <dbReference type="SMART" id="SM01097"/>
    </source>
</evidence>
<dbReference type="SUPFAM" id="SSF52021">
    <property type="entry name" value="Carbamoyl phosphate synthetase, small subunit N-terminal domain"/>
    <property type="match status" value="1"/>
</dbReference>
<dbReference type="GO" id="GO:0006207">
    <property type="term" value="P:'de novo' pyrimidine nucleobase biosynthetic process"/>
    <property type="evidence" value="ECO:0007669"/>
    <property type="project" value="InterPro"/>
</dbReference>
<evidence type="ECO:0000256" key="6">
    <source>
        <dbReference type="ARBA" id="ARBA00022840"/>
    </source>
</evidence>
<comment type="catalytic activity">
    <reaction evidence="10 11">
        <text>L-glutamine + H2O = L-glutamate + NH4(+)</text>
        <dbReference type="Rhea" id="RHEA:15889"/>
        <dbReference type="ChEBI" id="CHEBI:15377"/>
        <dbReference type="ChEBI" id="CHEBI:28938"/>
        <dbReference type="ChEBI" id="CHEBI:29985"/>
        <dbReference type="ChEBI" id="CHEBI:58359"/>
    </reaction>
</comment>
<evidence type="ECO:0000256" key="1">
    <source>
        <dbReference type="ARBA" id="ARBA00004812"/>
    </source>
</evidence>
<keyword evidence="7 11" id="KW-0315">Glutamine amidotransferase</keyword>
<feature type="active site" evidence="11">
    <location>
        <position position="339"/>
    </location>
</feature>
<dbReference type="InterPro" id="IPR017926">
    <property type="entry name" value="GATASE"/>
</dbReference>
<comment type="subunit">
    <text evidence="11">Composed of two chains; the small (or glutamine) chain promotes the hydrolysis of glutamine to ammonia, which is used by the large (or ammonia) chain to synthesize carbamoyl phosphate. Tetramer of heterodimers (alpha,beta)4.</text>
</comment>
<dbReference type="PANTHER" id="PTHR43418:SF7">
    <property type="entry name" value="CARBAMOYL-PHOSPHATE SYNTHASE SMALL CHAIN"/>
    <property type="match status" value="1"/>
</dbReference>
<dbReference type="HAMAP" id="MF_01209">
    <property type="entry name" value="CPSase_S_chain"/>
    <property type="match status" value="1"/>
</dbReference>
<dbReference type="Proteomes" id="UP000029452">
    <property type="component" value="Unassembled WGS sequence"/>
</dbReference>
<comment type="catalytic activity">
    <reaction evidence="9 11">
        <text>hydrogencarbonate + L-glutamine + 2 ATP + H2O = carbamoyl phosphate + L-glutamate + 2 ADP + phosphate + 2 H(+)</text>
        <dbReference type="Rhea" id="RHEA:18633"/>
        <dbReference type="ChEBI" id="CHEBI:15377"/>
        <dbReference type="ChEBI" id="CHEBI:15378"/>
        <dbReference type="ChEBI" id="CHEBI:17544"/>
        <dbReference type="ChEBI" id="CHEBI:29985"/>
        <dbReference type="ChEBI" id="CHEBI:30616"/>
        <dbReference type="ChEBI" id="CHEBI:43474"/>
        <dbReference type="ChEBI" id="CHEBI:58228"/>
        <dbReference type="ChEBI" id="CHEBI:58359"/>
        <dbReference type="ChEBI" id="CHEBI:456216"/>
        <dbReference type="EC" id="6.3.5.5"/>
    </reaction>
</comment>
<evidence type="ECO:0000256" key="5">
    <source>
        <dbReference type="ARBA" id="ARBA00022741"/>
    </source>
</evidence>
<proteinExistence type="inferred from homology"/>
<dbReference type="PATRIC" id="fig|178606.4.peg.1975"/>
<sequence length="365" mass="39566">MMHRVWLALEDGTVWSGESRGAAGTVRGEVVFNTAMSGYEEVLTDPSYAGQIVVMTAPMIGNTGINHRDAESGKVHLLGFVTAEMCDVPSHHRSRRSLPDYLLNQGTVAATGIDTRAITARLRTSGVQRGVLTTEDVGIRKLREWARNVPPIESEDWVARVAGTLDGNSFPAAPNGLRVTLFDFGAKGSIVRQLEEAGVHVRLVPPHTSSQSVLEDHPDGVVLSNGPGDPARLTSIITEIRGLLGRIPILGICLGHQLLCLASGARTYKLPFGHHGANHPVVDVRNRKVWITSQNHNYAVDEKTLPEGCSPWFRSLYDGSLEGVRFDKAPILSVQFHPEAAPGPTDAHPVFTDFLRLMSGHPHGT</sequence>
<dbReference type="InterPro" id="IPR035686">
    <property type="entry name" value="CPSase_GATase1"/>
</dbReference>
<dbReference type="PROSITE" id="PS51273">
    <property type="entry name" value="GATASE_TYPE_1"/>
    <property type="match status" value="1"/>
</dbReference>
<feature type="binding site" evidence="11">
    <location>
        <position position="298"/>
    </location>
    <ligand>
        <name>L-glutamine</name>
        <dbReference type="ChEBI" id="CHEBI:58359"/>
    </ligand>
</feature>
<reference evidence="13 14" key="1">
    <citation type="submission" date="2014-06" db="EMBL/GenBank/DDBJ databases">
        <title>Draft genome sequence of iron oxidizing acidophile Leptospirillum ferriphilum DSM14647.</title>
        <authorList>
            <person name="Cardenas J.P."/>
            <person name="Lazcano M."/>
            <person name="Ossandon F.J."/>
            <person name="Corbett M."/>
            <person name="Holmes D.S."/>
            <person name="Watkin E."/>
        </authorList>
    </citation>
    <scope>NUCLEOTIDE SEQUENCE [LARGE SCALE GENOMIC DNA]</scope>
    <source>
        <strain evidence="13 14">DSM 14647</strain>
    </source>
</reference>
<dbReference type="PRINTS" id="PR00096">
    <property type="entry name" value="GATASE"/>
</dbReference>
<keyword evidence="5 11" id="KW-0547">Nucleotide-binding</keyword>
<dbReference type="GO" id="GO:0005524">
    <property type="term" value="F:ATP binding"/>
    <property type="evidence" value="ECO:0007669"/>
    <property type="project" value="UniProtKB-UniRule"/>
</dbReference>
<dbReference type="PANTHER" id="PTHR43418">
    <property type="entry name" value="MULTIFUNCTIONAL TRYPTOPHAN BIOSYNTHESIS PROTEIN-RELATED"/>
    <property type="match status" value="1"/>
</dbReference>
<dbReference type="SUPFAM" id="SSF52317">
    <property type="entry name" value="Class I glutamine amidotransferase-like"/>
    <property type="match status" value="1"/>
</dbReference>
<evidence type="ECO:0000256" key="2">
    <source>
        <dbReference type="ARBA" id="ARBA00005077"/>
    </source>
</evidence>
<comment type="function">
    <text evidence="11">Small subunit of the glutamine-dependent carbamoyl phosphate synthetase (CPSase). CPSase catalyzes the formation of carbamoyl phosphate from the ammonia moiety of glutamine, carbonate, and phosphate donated by ATP, constituting the first step of 2 biosynthetic pathways, one leading to arginine and/or urea and the other to pyrimidine nucleotides. The small subunit (glutamine amidotransferase) binds and cleaves glutamine to supply the large subunit with the substrate ammonia.</text>
</comment>
<keyword evidence="11" id="KW-0055">Arginine biosynthesis</keyword>
<evidence type="ECO:0000256" key="9">
    <source>
        <dbReference type="ARBA" id="ARBA00048816"/>
    </source>
</evidence>
<keyword evidence="4 11" id="KW-0436">Ligase</keyword>
<evidence type="ECO:0000313" key="13">
    <source>
        <dbReference type="EMBL" id="KGA93349.1"/>
    </source>
</evidence>
<dbReference type="GO" id="GO:0006541">
    <property type="term" value="P:glutamine metabolic process"/>
    <property type="evidence" value="ECO:0007669"/>
    <property type="project" value="InterPro"/>
</dbReference>
<feature type="binding site" evidence="11">
    <location>
        <position position="47"/>
    </location>
    <ligand>
        <name>L-glutamine</name>
        <dbReference type="ChEBI" id="CHEBI:58359"/>
    </ligand>
</feature>
<dbReference type="GO" id="GO:0006526">
    <property type="term" value="P:L-arginine biosynthetic process"/>
    <property type="evidence" value="ECO:0007669"/>
    <property type="project" value="UniProtKB-UniRule"/>
</dbReference>
<feature type="active site" description="Nucleophile" evidence="11">
    <location>
        <position position="253"/>
    </location>
</feature>
<dbReference type="GO" id="GO:0004359">
    <property type="term" value="F:glutaminase activity"/>
    <property type="evidence" value="ECO:0007669"/>
    <property type="project" value="RHEA"/>
</dbReference>
<evidence type="ECO:0000256" key="7">
    <source>
        <dbReference type="ARBA" id="ARBA00022962"/>
    </source>
</evidence>
<dbReference type="NCBIfam" id="TIGR01368">
    <property type="entry name" value="CPSaseIIsmall"/>
    <property type="match status" value="1"/>
</dbReference>
<gene>
    <name evidence="11" type="primary">carA</name>
    <name evidence="13" type="ORF">LptCag_0385</name>
</gene>
<dbReference type="InterPro" id="IPR036480">
    <property type="entry name" value="CarbP_synth_ssu_N_sf"/>
</dbReference>
<dbReference type="FunFam" id="3.50.30.20:FF:000001">
    <property type="entry name" value="Carbamoyl-phosphate synthase small chain"/>
    <property type="match status" value="1"/>
</dbReference>
<dbReference type="RefSeq" id="WP_050995580.1">
    <property type="nucleotide sequence ID" value="NZ_JBPKCJ010000006.1"/>
</dbReference>
<evidence type="ECO:0000256" key="11">
    <source>
        <dbReference type="HAMAP-Rule" id="MF_01209"/>
    </source>
</evidence>
<dbReference type="PRINTS" id="PR00099">
    <property type="entry name" value="CPSGATASE"/>
</dbReference>
<comment type="pathway">
    <text evidence="1 11">Pyrimidine metabolism; UMP biosynthesis via de novo pathway; (S)-dihydroorotate from bicarbonate: step 1/3.</text>
</comment>
<dbReference type="GO" id="GO:0004088">
    <property type="term" value="F:carbamoyl-phosphate synthase (glutamine-hydrolyzing) activity"/>
    <property type="evidence" value="ECO:0007669"/>
    <property type="project" value="UniProtKB-UniRule"/>
</dbReference>
<dbReference type="InterPro" id="IPR050472">
    <property type="entry name" value="Anth_synth/Amidotransfase"/>
</dbReference>
<dbReference type="NCBIfam" id="NF009475">
    <property type="entry name" value="PRK12838.1"/>
    <property type="match status" value="1"/>
</dbReference>
<comment type="caution">
    <text evidence="13">The sequence shown here is derived from an EMBL/GenBank/DDBJ whole genome shotgun (WGS) entry which is preliminary data.</text>
</comment>
<comment type="caution">
    <text evidence="11">Lacks conserved residue(s) required for the propagation of feature annotation.</text>
</comment>
<feature type="active site" evidence="11">
    <location>
        <position position="337"/>
    </location>
</feature>
<name>A0A094X448_9BACT</name>
<feature type="domain" description="Carbamoyl-phosphate synthase small subunit N-terminal" evidence="12">
    <location>
        <begin position="3"/>
        <end position="133"/>
    </location>
</feature>
<dbReference type="PRINTS" id="PR00097">
    <property type="entry name" value="ANTSNTHASEII"/>
</dbReference>
<dbReference type="Gene3D" id="3.40.50.880">
    <property type="match status" value="1"/>
</dbReference>
<feature type="binding site" evidence="11">
    <location>
        <position position="228"/>
    </location>
    <ligand>
        <name>L-glutamine</name>
        <dbReference type="ChEBI" id="CHEBI:58359"/>
    </ligand>
</feature>
<keyword evidence="6 11" id="KW-0067">ATP-binding</keyword>
<dbReference type="CDD" id="cd01744">
    <property type="entry name" value="GATase1_CPSase"/>
    <property type="match status" value="1"/>
</dbReference>
<dbReference type="InterPro" id="IPR029062">
    <property type="entry name" value="Class_I_gatase-like"/>
</dbReference>
<dbReference type="UniPathway" id="UPA00070">
    <property type="reaction ID" value="UER00115"/>
</dbReference>
<feature type="binding site" evidence="11">
    <location>
        <position position="254"/>
    </location>
    <ligand>
        <name>L-glutamine</name>
        <dbReference type="ChEBI" id="CHEBI:58359"/>
    </ligand>
</feature>
<dbReference type="Pfam" id="PF00117">
    <property type="entry name" value="GATase"/>
    <property type="match status" value="1"/>
</dbReference>
<feature type="binding site" evidence="11">
    <location>
        <position position="257"/>
    </location>
    <ligand>
        <name>L-glutamine</name>
        <dbReference type="ChEBI" id="CHEBI:58359"/>
    </ligand>
</feature>
<evidence type="ECO:0000256" key="4">
    <source>
        <dbReference type="ARBA" id="ARBA00022598"/>
    </source>
</evidence>
<evidence type="ECO:0000256" key="10">
    <source>
        <dbReference type="ARBA" id="ARBA00049285"/>
    </source>
</evidence>
<dbReference type="EMBL" id="JPGK01000007">
    <property type="protein sequence ID" value="KGA93349.1"/>
    <property type="molecule type" value="Genomic_DNA"/>
</dbReference>
<dbReference type="EC" id="6.3.5.5" evidence="11"/>
<protein>
    <recommendedName>
        <fullName evidence="11">Carbamoyl phosphate synthase small chain</fullName>
        <ecNumber evidence="11">6.3.5.5</ecNumber>
    </recommendedName>
    <alternativeName>
        <fullName evidence="11">Carbamoyl phosphate synthetase glutamine chain</fullName>
    </alternativeName>
</protein>
<evidence type="ECO:0000256" key="8">
    <source>
        <dbReference type="ARBA" id="ARBA00022975"/>
    </source>
</evidence>
<accession>A0A094X448</accession>
<dbReference type="InterPro" id="IPR002474">
    <property type="entry name" value="CarbamoylP_synth_ssu_N"/>
</dbReference>
<organism evidence="13 14">
    <name type="scientific">Leptospirillum ferriphilum</name>
    <dbReference type="NCBI Taxonomy" id="178606"/>
    <lineage>
        <taxon>Bacteria</taxon>
        <taxon>Pseudomonadati</taxon>
        <taxon>Nitrospirota</taxon>
        <taxon>Nitrospiria</taxon>
        <taxon>Nitrospirales</taxon>
        <taxon>Nitrospiraceae</taxon>
        <taxon>Leptospirillum</taxon>
    </lineage>
</organism>
<comment type="pathway">
    <text evidence="2 11">Amino-acid biosynthesis; L-arginine biosynthesis; carbamoyl phosphate from bicarbonate: step 1/1.</text>
</comment>
<dbReference type="AlphaFoldDB" id="A0A094X448"/>
<evidence type="ECO:0000313" key="14">
    <source>
        <dbReference type="Proteomes" id="UP000029452"/>
    </source>
</evidence>
<keyword evidence="11" id="KW-0028">Amino-acid biosynthesis</keyword>
<dbReference type="InterPro" id="IPR006274">
    <property type="entry name" value="CarbamoylP_synth_ssu"/>
</dbReference>
<dbReference type="SMART" id="SM01097">
    <property type="entry name" value="CPSase_sm_chain"/>
    <property type="match status" value="1"/>
</dbReference>
<dbReference type="Gene3D" id="3.50.30.20">
    <property type="entry name" value="Carbamoyl-phosphate synthase small subunit, N-terminal domain"/>
    <property type="match status" value="1"/>
</dbReference>
<dbReference type="UniPathway" id="UPA00068">
    <property type="reaction ID" value="UER00171"/>
</dbReference>
<dbReference type="GO" id="GO:0044205">
    <property type="term" value="P:'de novo' UMP biosynthetic process"/>
    <property type="evidence" value="ECO:0007669"/>
    <property type="project" value="UniProtKB-UniRule"/>
</dbReference>
<feature type="binding site" evidence="11">
    <location>
        <position position="226"/>
    </location>
    <ligand>
        <name>L-glutamine</name>
        <dbReference type="ChEBI" id="CHEBI:58359"/>
    </ligand>
</feature>
<keyword evidence="8 11" id="KW-0665">Pyrimidine biosynthesis</keyword>
<dbReference type="Pfam" id="PF00988">
    <property type="entry name" value="CPSase_sm_chain"/>
    <property type="match status" value="1"/>
</dbReference>
<evidence type="ECO:0000256" key="3">
    <source>
        <dbReference type="ARBA" id="ARBA00007800"/>
    </source>
</evidence>
<comment type="similarity">
    <text evidence="3 11">Belongs to the CarA family.</text>
</comment>